<dbReference type="AlphaFoldDB" id="A0A915DI39"/>
<evidence type="ECO:0000313" key="2">
    <source>
        <dbReference type="Proteomes" id="UP000887574"/>
    </source>
</evidence>
<accession>A0A915DI39</accession>
<organism evidence="2 3">
    <name type="scientific">Ditylenchus dipsaci</name>
    <dbReference type="NCBI Taxonomy" id="166011"/>
    <lineage>
        <taxon>Eukaryota</taxon>
        <taxon>Metazoa</taxon>
        <taxon>Ecdysozoa</taxon>
        <taxon>Nematoda</taxon>
        <taxon>Chromadorea</taxon>
        <taxon>Rhabditida</taxon>
        <taxon>Tylenchina</taxon>
        <taxon>Tylenchomorpha</taxon>
        <taxon>Sphaerularioidea</taxon>
        <taxon>Anguinidae</taxon>
        <taxon>Anguininae</taxon>
        <taxon>Ditylenchus</taxon>
    </lineage>
</organism>
<evidence type="ECO:0000256" key="1">
    <source>
        <dbReference type="SAM" id="MobiDB-lite"/>
    </source>
</evidence>
<name>A0A915DI39_9BILA</name>
<reference evidence="3" key="1">
    <citation type="submission" date="2022-11" db="UniProtKB">
        <authorList>
            <consortium name="WormBaseParasite"/>
        </authorList>
    </citation>
    <scope>IDENTIFICATION</scope>
</reference>
<feature type="region of interest" description="Disordered" evidence="1">
    <location>
        <begin position="15"/>
        <end position="142"/>
    </location>
</feature>
<dbReference type="Proteomes" id="UP000887574">
    <property type="component" value="Unplaced"/>
</dbReference>
<proteinExistence type="predicted"/>
<keyword evidence="2" id="KW-1185">Reference proteome</keyword>
<feature type="compositionally biased region" description="Polar residues" evidence="1">
    <location>
        <begin position="99"/>
        <end position="111"/>
    </location>
</feature>
<feature type="region of interest" description="Disordered" evidence="1">
    <location>
        <begin position="283"/>
        <end position="303"/>
    </location>
</feature>
<protein>
    <submittedName>
        <fullName evidence="3">Uncharacterized protein</fullName>
    </submittedName>
</protein>
<feature type="compositionally biased region" description="Basic and acidic residues" evidence="1">
    <location>
        <begin position="45"/>
        <end position="63"/>
    </location>
</feature>
<dbReference type="WBParaSite" id="jg19698">
    <property type="protein sequence ID" value="jg19698"/>
    <property type="gene ID" value="jg19698"/>
</dbReference>
<sequence>MRVRACNTVRGFNCLGPNRESKPCGTNRDGDQKQHGNSGFNPSVGDKDYEAVDPWVEDRREALKQLFPNQPTIGPPAPRPNPTITKNGPGDFIAAQRSGGRTFQGSPRSSGYGNGHLQGPPRPISAVKNAYDGPPKAPSMTPELLFGSKLEIPDQPINSSEVMDKSVDRNKEALDSLNLATSSVVATSPEPSTPQSVPPTATTAISVLMNQPNSSTIGSPIMVGQSETEEIDQWLATSPSTTAVKEQTTTTKRPETERTRVPETQMLVEVSSNTRLTKNSWAKVSQGGNMERQSASETHTRQNLHSGEVHFPKEDRMSLGTAKALEWMLANMTKAAEQELLLKEQEKLNVVEGGSEVEVQKLHSGEKIFTRVDANGNILLNSGEFSANDNELHRKAFGIRAQAELHKPLKVESLSQFRRKDLQKQLVKQGTKTSAEIRKSEDEAIEKDLLKLRTVMHQIESELRFMQSTSDSHPQTQTPK</sequence>
<evidence type="ECO:0000313" key="3">
    <source>
        <dbReference type="WBParaSite" id="jg19698"/>
    </source>
</evidence>